<dbReference type="Proteomes" id="UP001501231">
    <property type="component" value="Unassembled WGS sequence"/>
</dbReference>
<dbReference type="Gene3D" id="1.10.260.40">
    <property type="entry name" value="lambda repressor-like DNA-binding domains"/>
    <property type="match status" value="1"/>
</dbReference>
<dbReference type="SMART" id="SM00530">
    <property type="entry name" value="HTH_XRE"/>
    <property type="match status" value="1"/>
</dbReference>
<dbReference type="PROSITE" id="PS50943">
    <property type="entry name" value="HTH_CROC1"/>
    <property type="match status" value="1"/>
</dbReference>
<dbReference type="Pfam" id="PF19054">
    <property type="entry name" value="DUF5753"/>
    <property type="match status" value="1"/>
</dbReference>
<evidence type="ECO:0000313" key="2">
    <source>
        <dbReference type="EMBL" id="GAA2446813.1"/>
    </source>
</evidence>
<feature type="domain" description="HTH cro/C1-type" evidence="1">
    <location>
        <begin position="21"/>
        <end position="74"/>
    </location>
</feature>
<evidence type="ECO:0000313" key="3">
    <source>
        <dbReference type="Proteomes" id="UP001501231"/>
    </source>
</evidence>
<sequence>MLLREQLDAKDNLWHLLAVYLHFLRTKHDLSCAAVGELTSCARQTVSHWESGVRKPSEAHLEILDERYGTGNLLRWIYYHAKRNHDPNWFMSHVQFERLATELRIWDLAWIPGLFQTENYARAVFEAFGVDDIEAALATRMKRRKVLDGKPLVWLFLDQGAIEQPVGTPEIMRDQLAYLIEVAQLPHITVRIAPRSAGPHPGREGSFKIMSVVRDDRVYVEACGGGRLVQDNTEVRSFGVRFDRIGDWALPMDASTALIKDVMEGFA</sequence>
<dbReference type="InterPro" id="IPR010982">
    <property type="entry name" value="Lambda_DNA-bd_dom_sf"/>
</dbReference>
<dbReference type="SUPFAM" id="SSF47413">
    <property type="entry name" value="lambda repressor-like DNA-binding domains"/>
    <property type="match status" value="1"/>
</dbReference>
<dbReference type="EMBL" id="BAAARW010000031">
    <property type="protein sequence ID" value="GAA2446813.1"/>
    <property type="molecule type" value="Genomic_DNA"/>
</dbReference>
<reference evidence="2 3" key="1">
    <citation type="journal article" date="2019" name="Int. J. Syst. Evol. Microbiol.">
        <title>The Global Catalogue of Microorganisms (GCM) 10K type strain sequencing project: providing services to taxonomists for standard genome sequencing and annotation.</title>
        <authorList>
            <consortium name="The Broad Institute Genomics Platform"/>
            <consortium name="The Broad Institute Genome Sequencing Center for Infectious Disease"/>
            <person name="Wu L."/>
            <person name="Ma J."/>
        </authorList>
    </citation>
    <scope>NUCLEOTIDE SEQUENCE [LARGE SCALE GENOMIC DNA]</scope>
    <source>
        <strain evidence="2 3">JCM 3325</strain>
    </source>
</reference>
<name>A0ABN3K1J8_9ACTN</name>
<evidence type="ECO:0000259" key="1">
    <source>
        <dbReference type="PROSITE" id="PS50943"/>
    </source>
</evidence>
<dbReference type="InterPro" id="IPR001387">
    <property type="entry name" value="Cro/C1-type_HTH"/>
</dbReference>
<gene>
    <name evidence="2" type="ORF">GCM10010191_74910</name>
</gene>
<proteinExistence type="predicted"/>
<protein>
    <submittedName>
        <fullName evidence="2">Helix-turn-helix transcriptional regulator</fullName>
    </submittedName>
</protein>
<accession>A0ABN3K1J8</accession>
<dbReference type="InterPro" id="IPR043917">
    <property type="entry name" value="DUF5753"/>
</dbReference>
<comment type="caution">
    <text evidence="2">The sequence shown here is derived from an EMBL/GenBank/DDBJ whole genome shotgun (WGS) entry which is preliminary data.</text>
</comment>
<dbReference type="Pfam" id="PF13560">
    <property type="entry name" value="HTH_31"/>
    <property type="match status" value="1"/>
</dbReference>
<organism evidence="2 3">
    <name type="scientific">Actinomadura vinacea</name>
    <dbReference type="NCBI Taxonomy" id="115336"/>
    <lineage>
        <taxon>Bacteria</taxon>
        <taxon>Bacillati</taxon>
        <taxon>Actinomycetota</taxon>
        <taxon>Actinomycetes</taxon>
        <taxon>Streptosporangiales</taxon>
        <taxon>Thermomonosporaceae</taxon>
        <taxon>Actinomadura</taxon>
    </lineage>
</organism>
<dbReference type="CDD" id="cd00093">
    <property type="entry name" value="HTH_XRE"/>
    <property type="match status" value="1"/>
</dbReference>
<dbReference type="RefSeq" id="WP_344595594.1">
    <property type="nucleotide sequence ID" value="NZ_BAAARW010000031.1"/>
</dbReference>
<keyword evidence="3" id="KW-1185">Reference proteome</keyword>